<sequence length="151" mass="16315">MTTDMFFPPAAASSSASCSQLDTQQLNQGGPHLNQQGPGGPQADAAPGVHAFLSDVRSAIGEEKSALLFQALRSFRRTGGYEELEATAVSLLTERDQDFTLLARFGRFLPARHRSRYQALLGALSGADLQRPPVPSSLPFKTQSKIPFKKL</sequence>
<gene>
    <name evidence="2" type="primary">rtel1_2</name>
    <name evidence="2" type="ORF">EYF80_067012</name>
</gene>
<dbReference type="AlphaFoldDB" id="A0A4Z2E3C0"/>
<evidence type="ECO:0000313" key="2">
    <source>
        <dbReference type="EMBL" id="TNN22872.1"/>
    </source>
</evidence>
<dbReference type="Proteomes" id="UP000314294">
    <property type="component" value="Unassembled WGS sequence"/>
</dbReference>
<comment type="caution">
    <text evidence="2">The sequence shown here is derived from an EMBL/GenBank/DDBJ whole genome shotgun (WGS) entry which is preliminary data.</text>
</comment>
<protein>
    <submittedName>
        <fullName evidence="2">Regulator of telomere elongation helicase 1</fullName>
    </submittedName>
</protein>
<keyword evidence="2" id="KW-0547">Nucleotide-binding</keyword>
<evidence type="ECO:0000256" key="1">
    <source>
        <dbReference type="SAM" id="MobiDB-lite"/>
    </source>
</evidence>
<dbReference type="EMBL" id="SRLO01020698">
    <property type="protein sequence ID" value="TNN22872.1"/>
    <property type="molecule type" value="Genomic_DNA"/>
</dbReference>
<keyword evidence="3" id="KW-1185">Reference proteome</keyword>
<organism evidence="2 3">
    <name type="scientific">Liparis tanakae</name>
    <name type="common">Tanaka's snailfish</name>
    <dbReference type="NCBI Taxonomy" id="230148"/>
    <lineage>
        <taxon>Eukaryota</taxon>
        <taxon>Metazoa</taxon>
        <taxon>Chordata</taxon>
        <taxon>Craniata</taxon>
        <taxon>Vertebrata</taxon>
        <taxon>Euteleostomi</taxon>
        <taxon>Actinopterygii</taxon>
        <taxon>Neopterygii</taxon>
        <taxon>Teleostei</taxon>
        <taxon>Neoteleostei</taxon>
        <taxon>Acanthomorphata</taxon>
        <taxon>Eupercaria</taxon>
        <taxon>Perciformes</taxon>
        <taxon>Cottioidei</taxon>
        <taxon>Cottales</taxon>
        <taxon>Liparidae</taxon>
        <taxon>Liparis</taxon>
    </lineage>
</organism>
<dbReference type="Gene3D" id="1.20.1160.20">
    <property type="match status" value="1"/>
</dbReference>
<reference evidence="2 3" key="1">
    <citation type="submission" date="2019-03" db="EMBL/GenBank/DDBJ databases">
        <title>First draft genome of Liparis tanakae, snailfish: a comprehensive survey of snailfish specific genes.</title>
        <authorList>
            <person name="Kim W."/>
            <person name="Song I."/>
            <person name="Jeong J.-H."/>
            <person name="Kim D."/>
            <person name="Kim S."/>
            <person name="Ryu S."/>
            <person name="Song J.Y."/>
            <person name="Lee S.K."/>
        </authorList>
    </citation>
    <scope>NUCLEOTIDE SEQUENCE [LARGE SCALE GENOMIC DNA]</scope>
    <source>
        <tissue evidence="2">Muscle</tissue>
    </source>
</reference>
<dbReference type="GO" id="GO:0004386">
    <property type="term" value="F:helicase activity"/>
    <property type="evidence" value="ECO:0007669"/>
    <property type="project" value="UniProtKB-KW"/>
</dbReference>
<name>A0A4Z2E3C0_9TELE</name>
<keyword evidence="2" id="KW-0067">ATP-binding</keyword>
<accession>A0A4Z2E3C0</accession>
<evidence type="ECO:0000313" key="3">
    <source>
        <dbReference type="Proteomes" id="UP000314294"/>
    </source>
</evidence>
<proteinExistence type="predicted"/>
<feature type="region of interest" description="Disordered" evidence="1">
    <location>
        <begin position="1"/>
        <end position="48"/>
    </location>
</feature>
<feature type="compositionally biased region" description="Polar residues" evidence="1">
    <location>
        <begin position="18"/>
        <end position="28"/>
    </location>
</feature>
<keyword evidence="2" id="KW-0347">Helicase</keyword>
<keyword evidence="2" id="KW-0378">Hydrolase</keyword>
<dbReference type="Pfam" id="PF23116">
    <property type="entry name" value="HHD_RTEL1"/>
    <property type="match status" value="1"/>
</dbReference>
<dbReference type="OrthoDB" id="19182at2759"/>